<name>A0A133S732_9FIRM</name>
<dbReference type="Gene3D" id="3.30.420.40">
    <property type="match status" value="1"/>
</dbReference>
<evidence type="ECO:0000313" key="5">
    <source>
        <dbReference type="EMBL" id="KXA65495.1"/>
    </source>
</evidence>
<evidence type="ECO:0000256" key="1">
    <source>
        <dbReference type="ARBA" id="ARBA00007125"/>
    </source>
</evidence>
<evidence type="ECO:0000259" key="4">
    <source>
        <dbReference type="Pfam" id="PF21447"/>
    </source>
</evidence>
<dbReference type="InterPro" id="IPR030673">
    <property type="entry name" value="PyroPPase_GppA_Ppx"/>
</dbReference>
<dbReference type="PATRIC" id="fig|39777.7.peg.257"/>
<dbReference type="PANTHER" id="PTHR30005">
    <property type="entry name" value="EXOPOLYPHOSPHATASE"/>
    <property type="match status" value="1"/>
</dbReference>
<dbReference type="EMBL" id="LRQT01000004">
    <property type="protein sequence ID" value="KXA65495.1"/>
    <property type="molecule type" value="Genomic_DNA"/>
</dbReference>
<dbReference type="Pfam" id="PF02541">
    <property type="entry name" value="Ppx-GppA"/>
    <property type="match status" value="1"/>
</dbReference>
<feature type="domain" description="Ppx/GppA phosphatase C-terminal" evidence="4">
    <location>
        <begin position="371"/>
        <end position="514"/>
    </location>
</feature>
<reference evidence="5 6" key="1">
    <citation type="submission" date="2016-01" db="EMBL/GenBank/DDBJ databases">
        <authorList>
            <person name="Oliw E.H."/>
        </authorList>
    </citation>
    <scope>NUCLEOTIDE SEQUENCE [LARGE SCALE GENOMIC DNA]</scope>
    <source>
        <strain evidence="5 6">CMW7756B</strain>
    </source>
</reference>
<dbReference type="SUPFAM" id="SSF109604">
    <property type="entry name" value="HD-domain/PDEase-like"/>
    <property type="match status" value="1"/>
</dbReference>
<proteinExistence type="inferred from homology"/>
<gene>
    <name evidence="5" type="ORF">HMPREF3233_00265</name>
</gene>
<dbReference type="STRING" id="39777.B7L28_02975"/>
<dbReference type="PIRSF" id="PIRSF001267">
    <property type="entry name" value="Pyrophosphatase_GppA_Ppx"/>
    <property type="match status" value="1"/>
</dbReference>
<dbReference type="Proteomes" id="UP000070226">
    <property type="component" value="Unassembled WGS sequence"/>
</dbReference>
<evidence type="ECO:0000313" key="6">
    <source>
        <dbReference type="Proteomes" id="UP000070226"/>
    </source>
</evidence>
<dbReference type="CDD" id="cd24052">
    <property type="entry name" value="ASKHA_NBD_HpPPX-GppA-like"/>
    <property type="match status" value="1"/>
</dbReference>
<dbReference type="PANTHER" id="PTHR30005:SF0">
    <property type="entry name" value="RETROGRADE REGULATION PROTEIN 2"/>
    <property type="match status" value="1"/>
</dbReference>
<evidence type="ECO:0000259" key="3">
    <source>
        <dbReference type="Pfam" id="PF02541"/>
    </source>
</evidence>
<protein>
    <submittedName>
        <fullName evidence="5">Putative exopolyphosphatase</fullName>
    </submittedName>
</protein>
<dbReference type="InterPro" id="IPR050273">
    <property type="entry name" value="GppA/Ppx_hydrolase"/>
</dbReference>
<dbReference type="InterPro" id="IPR048950">
    <property type="entry name" value="Ppx_GppA_C"/>
</dbReference>
<keyword evidence="2" id="KW-0378">Hydrolase</keyword>
<feature type="domain" description="Ppx/GppA phosphatase N-terminal" evidence="3">
    <location>
        <begin position="57"/>
        <end position="338"/>
    </location>
</feature>
<sequence length="550" mass="63217">MVYTYILGRTRFFRRKDRVFLWYTNIYSLYRFGLIKDDKMERIAFIDLGSNSVRFVIYEISDTGSYRLIYQEKNSIRLSENMWGNHKLTEPAMNRALVSLQSYVHMAKALEVNSIKAVATAAVRLAKNGDEFIETVKRETGLDLECISGEEEARLGFLGVINTIGLKDFVIFDLGGASTEITLVRNRQIEQSVSLPIGALTLTGTYQKGDEFTDKEYNKMIKAIRKVIEEQPWLKNTKMPLLGIGGTARNIAKMDQRKLSYPITKLHNYEIPYHRFTELLDEVRSKPLGQRKKINGLSSERADIIIAGMSIVYELFNYVNCKTLVVGGSGLREGLFYDYYGHNYLGGNPIIPDILIHSAENVLLEMTRHELVHAKYICRLADTLFEQWWSLHKGDNALRRCLQVASLLHDIGKRVNYYSHARHGCYMLVNSNLYGMTHIEQAFSAFLVMNSHGLTPKEYKNFLYGKLLDDEQRSIGQKLSIILAIAEALDESHEQLVMNLDSRISPDEVRLIIQYPKHLDIDITKGAVEKLVKPFKKEFKRQLEIEWSPQ</sequence>
<comment type="caution">
    <text evidence="5">The sequence shown here is derived from an EMBL/GenBank/DDBJ whole genome shotgun (WGS) entry which is preliminary data.</text>
</comment>
<dbReference type="GO" id="GO:0016787">
    <property type="term" value="F:hydrolase activity"/>
    <property type="evidence" value="ECO:0007669"/>
    <property type="project" value="UniProtKB-KW"/>
</dbReference>
<dbReference type="InterPro" id="IPR003695">
    <property type="entry name" value="Ppx_GppA_N"/>
</dbReference>
<evidence type="ECO:0000256" key="2">
    <source>
        <dbReference type="ARBA" id="ARBA00022801"/>
    </source>
</evidence>
<dbReference type="InterPro" id="IPR043129">
    <property type="entry name" value="ATPase_NBD"/>
</dbReference>
<organism evidence="5">
    <name type="scientific">Veillonella atypica</name>
    <dbReference type="NCBI Taxonomy" id="39777"/>
    <lineage>
        <taxon>Bacteria</taxon>
        <taxon>Bacillati</taxon>
        <taxon>Bacillota</taxon>
        <taxon>Negativicutes</taxon>
        <taxon>Veillonellales</taxon>
        <taxon>Veillonellaceae</taxon>
        <taxon>Veillonella</taxon>
    </lineage>
</organism>
<dbReference type="AlphaFoldDB" id="A0A133S732"/>
<dbReference type="Pfam" id="PF21447">
    <property type="entry name" value="Ppx-GppA_III"/>
    <property type="match status" value="1"/>
</dbReference>
<comment type="similarity">
    <text evidence="1">Belongs to the GppA/Ppx family.</text>
</comment>
<dbReference type="Gene3D" id="1.10.3210.10">
    <property type="entry name" value="Hypothetical protein af1432"/>
    <property type="match status" value="1"/>
</dbReference>
<accession>A0A133S732</accession>
<dbReference type="Gene3D" id="3.30.420.150">
    <property type="entry name" value="Exopolyphosphatase. Domain 2"/>
    <property type="match status" value="1"/>
</dbReference>
<dbReference type="SUPFAM" id="SSF53067">
    <property type="entry name" value="Actin-like ATPase domain"/>
    <property type="match status" value="2"/>
</dbReference>